<dbReference type="KEGG" id="abp:AGABI1DRAFT124052"/>
<dbReference type="HOGENOM" id="CLU_547496_0_0_1"/>
<dbReference type="OMA" id="ANCEDFT"/>
<sequence>MSTHRRLASESTPLLPAPRFSADQNGPAVLPVVQSLSLTDLSTANCEDFTPASFELDHCKRLAFALIVILQLRKQKIAHRERNSDIYEKWTNEEARCRDVEILEEKVNDIWEEFLTQYHSPQELYDILWTEFPLTQDTSSMIKVVNFLTSKDAPQKFVAHSIIFMTMSRAWRFGRPDSSNQSENRFLSMRKFCTSPSSKIHFLELLLDLASVVTLISYVMRPPNWPDSDNNSQNLPAAYPYTLREAYLMLYAFSVLLSARGVNTTLSALTLAAFAPSLPSLPLPGSAGFGILLWVIFVRILAYHITTVFPNPLFLISHQRSFPLALFLAKGLGRIIRPLFLFYLPVMLVACFALSISLSGPITGPLMYSRSFQAFIIPSVPDPLIIGAAPMDTRMVFFLLSVTVLLFVLASAFILATSTPIASKHSTVLHSSSTLDSYSPEIGHLARVISYHATATYSVDYYFPPPFKIFELFLVIIPVYLIRIFGHPQFDRAVIASRVWYITVQPFLIIITPFWLLLA</sequence>
<dbReference type="AlphaFoldDB" id="K5Y6E4"/>
<gene>
    <name evidence="3" type="ORF">AGABI1DRAFT_124052</name>
</gene>
<dbReference type="eggNOG" id="ENOG502SPCF">
    <property type="taxonomic scope" value="Eukaryota"/>
</dbReference>
<feature type="transmembrane region" description="Helical" evidence="2">
    <location>
        <begin position="467"/>
        <end position="486"/>
    </location>
</feature>
<name>K5Y6E4_AGABU</name>
<keyword evidence="2" id="KW-1133">Transmembrane helix</keyword>
<feature type="transmembrane region" description="Helical" evidence="2">
    <location>
        <begin position="341"/>
        <end position="360"/>
    </location>
</feature>
<reference evidence="4" key="1">
    <citation type="journal article" date="2012" name="Proc. Natl. Acad. Sci. U.S.A.">
        <title>Genome sequence of the button mushroom Agaricus bisporus reveals mechanisms governing adaptation to a humic-rich ecological niche.</title>
        <authorList>
            <person name="Morin E."/>
            <person name="Kohler A."/>
            <person name="Baker A.R."/>
            <person name="Foulongne-Oriol M."/>
            <person name="Lombard V."/>
            <person name="Nagy L.G."/>
            <person name="Ohm R.A."/>
            <person name="Patyshakuliyeva A."/>
            <person name="Brun A."/>
            <person name="Aerts A.L."/>
            <person name="Bailey A.M."/>
            <person name="Billette C."/>
            <person name="Coutinho P.M."/>
            <person name="Deakin G."/>
            <person name="Doddapaneni H."/>
            <person name="Floudas D."/>
            <person name="Grimwood J."/>
            <person name="Hilden K."/>
            <person name="Kuees U."/>
            <person name="LaButti K.M."/>
            <person name="Lapidus A."/>
            <person name="Lindquist E.A."/>
            <person name="Lucas S.M."/>
            <person name="Murat C."/>
            <person name="Riley R.W."/>
            <person name="Salamov A.A."/>
            <person name="Schmutz J."/>
            <person name="Subramanian V."/>
            <person name="Woesten H.A.B."/>
            <person name="Xu J."/>
            <person name="Eastwood D.C."/>
            <person name="Foster G.D."/>
            <person name="Sonnenberg A.S."/>
            <person name="Cullen D."/>
            <person name="de Vries R.P."/>
            <person name="Lundell T."/>
            <person name="Hibbett D.S."/>
            <person name="Henrissat B."/>
            <person name="Burton K.S."/>
            <person name="Kerrigan R.W."/>
            <person name="Challen M.P."/>
            <person name="Grigoriev I.V."/>
            <person name="Martin F."/>
        </authorList>
    </citation>
    <scope>NUCLEOTIDE SEQUENCE [LARGE SCALE GENOMIC DNA]</scope>
    <source>
        <strain evidence="4">JB137-S8 / ATCC MYA-4627 / FGSC 10392</strain>
    </source>
</reference>
<organism evidence="3 4">
    <name type="scientific">Agaricus bisporus var. burnettii (strain JB137-S8 / ATCC MYA-4627 / FGSC 10392)</name>
    <name type="common">White button mushroom</name>
    <dbReference type="NCBI Taxonomy" id="597362"/>
    <lineage>
        <taxon>Eukaryota</taxon>
        <taxon>Fungi</taxon>
        <taxon>Dikarya</taxon>
        <taxon>Basidiomycota</taxon>
        <taxon>Agaricomycotina</taxon>
        <taxon>Agaricomycetes</taxon>
        <taxon>Agaricomycetidae</taxon>
        <taxon>Agaricales</taxon>
        <taxon>Agaricineae</taxon>
        <taxon>Agaricaceae</taxon>
        <taxon>Agaricus</taxon>
    </lineage>
</organism>
<keyword evidence="2" id="KW-0812">Transmembrane</keyword>
<proteinExistence type="predicted"/>
<feature type="transmembrane region" description="Helical" evidence="2">
    <location>
        <begin position="396"/>
        <end position="416"/>
    </location>
</feature>
<evidence type="ECO:0000256" key="2">
    <source>
        <dbReference type="SAM" id="Phobius"/>
    </source>
</evidence>
<dbReference type="RefSeq" id="XP_007325570.1">
    <property type="nucleotide sequence ID" value="XM_007325508.1"/>
</dbReference>
<feature type="region of interest" description="Disordered" evidence="1">
    <location>
        <begin position="1"/>
        <end position="20"/>
    </location>
</feature>
<feature type="transmembrane region" description="Helical" evidence="2">
    <location>
        <begin position="287"/>
        <end position="306"/>
    </location>
</feature>
<dbReference type="Proteomes" id="UP000008493">
    <property type="component" value="Unassembled WGS sequence"/>
</dbReference>
<evidence type="ECO:0000313" key="3">
    <source>
        <dbReference type="EMBL" id="EKM83725.1"/>
    </source>
</evidence>
<dbReference type="OrthoDB" id="3941538at2759"/>
<feature type="transmembrane region" description="Helical" evidence="2">
    <location>
        <begin position="498"/>
        <end position="518"/>
    </location>
</feature>
<feature type="transmembrane region" description="Helical" evidence="2">
    <location>
        <begin position="372"/>
        <end position="389"/>
    </location>
</feature>
<accession>K5Y6E4</accession>
<keyword evidence="2" id="KW-0472">Membrane</keyword>
<evidence type="ECO:0000313" key="4">
    <source>
        <dbReference type="Proteomes" id="UP000008493"/>
    </source>
</evidence>
<dbReference type="GeneID" id="18826081"/>
<feature type="transmembrane region" description="Helical" evidence="2">
    <location>
        <begin position="248"/>
        <end position="275"/>
    </location>
</feature>
<keyword evidence="4" id="KW-1185">Reference proteome</keyword>
<protein>
    <submittedName>
        <fullName evidence="3">Uncharacterized protein</fullName>
    </submittedName>
</protein>
<evidence type="ECO:0000256" key="1">
    <source>
        <dbReference type="SAM" id="MobiDB-lite"/>
    </source>
</evidence>
<dbReference type="EMBL" id="JH971385">
    <property type="protein sequence ID" value="EKM83725.1"/>
    <property type="molecule type" value="Genomic_DNA"/>
</dbReference>
<dbReference type="InParanoid" id="K5Y6E4"/>